<evidence type="ECO:0000256" key="1">
    <source>
        <dbReference type="SAM" id="MobiDB-lite"/>
    </source>
</evidence>
<feature type="compositionally biased region" description="Basic and acidic residues" evidence="1">
    <location>
        <begin position="37"/>
        <end position="53"/>
    </location>
</feature>
<protein>
    <recommendedName>
        <fullName evidence="4">Transposase</fullName>
    </recommendedName>
</protein>
<comment type="caution">
    <text evidence="2">The sequence shown here is derived from an EMBL/GenBank/DDBJ whole genome shotgun (WGS) entry which is preliminary data.</text>
</comment>
<feature type="region of interest" description="Disordered" evidence="1">
    <location>
        <begin position="37"/>
        <end position="62"/>
    </location>
</feature>
<accession>A0ABS9Z556</accession>
<dbReference type="Proteomes" id="UP001139104">
    <property type="component" value="Unassembled WGS sequence"/>
</dbReference>
<evidence type="ECO:0008006" key="4">
    <source>
        <dbReference type="Google" id="ProtNLM"/>
    </source>
</evidence>
<dbReference type="EMBL" id="JAIVFP010000001">
    <property type="protein sequence ID" value="MCI4682809.1"/>
    <property type="molecule type" value="Genomic_DNA"/>
</dbReference>
<evidence type="ECO:0000313" key="2">
    <source>
        <dbReference type="EMBL" id="MCI4682809.1"/>
    </source>
</evidence>
<keyword evidence="3" id="KW-1185">Reference proteome</keyword>
<organism evidence="2 3">
    <name type="scientific">Candidatus Rhodoblastus alkanivorans</name>
    <dbReference type="NCBI Taxonomy" id="2954117"/>
    <lineage>
        <taxon>Bacteria</taxon>
        <taxon>Pseudomonadati</taxon>
        <taxon>Pseudomonadota</taxon>
        <taxon>Alphaproteobacteria</taxon>
        <taxon>Hyphomicrobiales</taxon>
        <taxon>Rhodoblastaceae</taxon>
        <taxon>Rhodoblastus</taxon>
    </lineage>
</organism>
<proteinExistence type="predicted"/>
<sequence length="62" mass="6848">MGEIVPFRIASRPRAVDAPPQGPAQILFFLGVRYVRDDGEKGGPKNRKSDAGARRTRRGKRA</sequence>
<name>A0ABS9Z556_9HYPH</name>
<reference evidence="2" key="1">
    <citation type="journal article" date="2022" name="ISME J.">
        <title>Identification of active gaseous-alkane degraders at natural gas seeps.</title>
        <authorList>
            <person name="Farhan Ul Haque M."/>
            <person name="Hernandez M."/>
            <person name="Crombie A.T."/>
            <person name="Murrell J.C."/>
        </authorList>
    </citation>
    <scope>NUCLEOTIDE SEQUENCE</scope>
    <source>
        <strain evidence="2">PC2</strain>
    </source>
</reference>
<evidence type="ECO:0000313" key="3">
    <source>
        <dbReference type="Proteomes" id="UP001139104"/>
    </source>
</evidence>
<dbReference type="RefSeq" id="WP_243066799.1">
    <property type="nucleotide sequence ID" value="NZ_JAIVFK010000053.1"/>
</dbReference>
<gene>
    <name evidence="2" type="ORF">K2U94_08530</name>
</gene>